<evidence type="ECO:0000313" key="3">
    <source>
        <dbReference type="Proteomes" id="UP000744769"/>
    </source>
</evidence>
<dbReference type="Gene3D" id="3.40.50.1000">
    <property type="entry name" value="HAD superfamily/HAD-like"/>
    <property type="match status" value="1"/>
</dbReference>
<dbReference type="Gene3D" id="1.20.120.1600">
    <property type="match status" value="1"/>
</dbReference>
<gene>
    <name evidence="2" type="ORF">G9U51_10735</name>
</gene>
<protein>
    <submittedName>
        <fullName evidence="2">HAD family hydrolase</fullName>
    </submittedName>
</protein>
<dbReference type="EMBL" id="JAAOIV010000007">
    <property type="protein sequence ID" value="NHN56250.1"/>
    <property type="molecule type" value="Genomic_DNA"/>
</dbReference>
<comment type="caution">
    <text evidence="2">The sequence shown here is derived from an EMBL/GenBank/DDBJ whole genome shotgun (WGS) entry which is preliminary data.</text>
</comment>
<sequence length="247" mass="25796">MSDTVRRPALAPEGGQPESAQPVRGISLDIWGTLVGSDPAFKPARNEMLRRALAPSVAADRFDATLRAADRDADEICMTRGRDVGFTERLDLALARLGAGAVIPEQVDDLMAAQADLARTHHPRPLHPDLPGLVAAAAAAKAVVLTSNTGMLPGSLMRELLALAGFPAGLGEVFSNETGWAKPAPQIFACTIEMARNLDETCEGARFVIHLGDNPVADVDGATAAGLRALLVAPDGEGTAAALRQLL</sequence>
<dbReference type="Proteomes" id="UP000744769">
    <property type="component" value="Unassembled WGS sequence"/>
</dbReference>
<feature type="region of interest" description="Disordered" evidence="1">
    <location>
        <begin position="1"/>
        <end position="23"/>
    </location>
</feature>
<keyword evidence="2" id="KW-0378">Hydrolase</keyword>
<reference evidence="2" key="1">
    <citation type="submission" date="2020-03" db="EMBL/GenBank/DDBJ databases">
        <title>Draft sequencing of Calidifontibacter sp. DB0510.</title>
        <authorList>
            <person name="Kim D.-U."/>
        </authorList>
    </citation>
    <scope>NUCLEOTIDE SEQUENCE</scope>
    <source>
        <strain evidence="2">DB0510</strain>
    </source>
</reference>
<dbReference type="RefSeq" id="WP_166196834.1">
    <property type="nucleotide sequence ID" value="NZ_JAAOIV010000007.1"/>
</dbReference>
<dbReference type="InterPro" id="IPR023214">
    <property type="entry name" value="HAD_sf"/>
</dbReference>
<dbReference type="InterPro" id="IPR036412">
    <property type="entry name" value="HAD-like_sf"/>
</dbReference>
<name>A0A967EAG7_9MICO</name>
<dbReference type="AlphaFoldDB" id="A0A967EAG7"/>
<proteinExistence type="predicted"/>
<organism evidence="2 3">
    <name type="scientific">Metallococcus carri</name>
    <dbReference type="NCBI Taxonomy" id="1656884"/>
    <lineage>
        <taxon>Bacteria</taxon>
        <taxon>Bacillati</taxon>
        <taxon>Actinomycetota</taxon>
        <taxon>Actinomycetes</taxon>
        <taxon>Micrococcales</taxon>
        <taxon>Dermacoccaceae</taxon>
        <taxon>Metallococcus</taxon>
    </lineage>
</organism>
<keyword evidence="3" id="KW-1185">Reference proteome</keyword>
<evidence type="ECO:0000256" key="1">
    <source>
        <dbReference type="SAM" id="MobiDB-lite"/>
    </source>
</evidence>
<evidence type="ECO:0000313" key="2">
    <source>
        <dbReference type="EMBL" id="NHN56250.1"/>
    </source>
</evidence>
<dbReference type="Pfam" id="PF13242">
    <property type="entry name" value="Hydrolase_like"/>
    <property type="match status" value="1"/>
</dbReference>
<dbReference type="GO" id="GO:0016787">
    <property type="term" value="F:hydrolase activity"/>
    <property type="evidence" value="ECO:0007669"/>
    <property type="project" value="UniProtKB-KW"/>
</dbReference>
<dbReference type="SUPFAM" id="SSF56784">
    <property type="entry name" value="HAD-like"/>
    <property type="match status" value="1"/>
</dbReference>
<accession>A0A967EAG7</accession>